<dbReference type="Proteomes" id="UP000054686">
    <property type="component" value="Unassembled WGS sequence"/>
</dbReference>
<dbReference type="OrthoDB" id="3260380at2"/>
<dbReference type="AlphaFoldDB" id="A0A0V8RRY0"/>
<comment type="caution">
    <text evidence="1">The sequence shown here is derived from an EMBL/GenBank/DDBJ whole genome shotgun (WGS) entry which is preliminary data.</text>
</comment>
<gene>
    <name evidence="1" type="ORF">APY09_05175</name>
</gene>
<sequence length="152" mass="17236">MSFSDVPDVHAPGFRDTGTIRFVPDSETVLARMDRSTVEVFTSLEEYVESYGSYVDRLGYPTGKYFWHIPLDREGQVYYFEERAQDIFALHDPIYEYEIKSLPPGFCIRTGINVPQFDLRGGARQVQFLAGDTPLTAIECLKLGILGGKVVR</sequence>
<name>A0A0V8RRY0_9ACTO</name>
<dbReference type="EMBL" id="LLVT01000002">
    <property type="protein sequence ID" value="KSW10869.1"/>
    <property type="molecule type" value="Genomic_DNA"/>
</dbReference>
<evidence type="ECO:0000313" key="2">
    <source>
        <dbReference type="Proteomes" id="UP000054686"/>
    </source>
</evidence>
<evidence type="ECO:0000313" key="1">
    <source>
        <dbReference type="EMBL" id="KSW10869.1"/>
    </source>
</evidence>
<protein>
    <submittedName>
        <fullName evidence="1">Uncharacterized protein</fullName>
    </submittedName>
</protein>
<reference evidence="1 2" key="1">
    <citation type="submission" date="2015-10" db="EMBL/GenBank/DDBJ databases">
        <title>Draft Genome of Actinomyces odontolyticus subsp. actinosynbacter strain XH001.</title>
        <authorList>
            <person name="Mclean J.S."/>
            <person name="He X."/>
        </authorList>
    </citation>
    <scope>NUCLEOTIDE SEQUENCE [LARGE SCALE GENOMIC DNA]</scope>
    <source>
        <strain evidence="1 2">XH001</strain>
    </source>
</reference>
<organism evidence="1 2">
    <name type="scientific">Schaalia odontolytica</name>
    <dbReference type="NCBI Taxonomy" id="1660"/>
    <lineage>
        <taxon>Bacteria</taxon>
        <taxon>Bacillati</taxon>
        <taxon>Actinomycetota</taxon>
        <taxon>Actinomycetes</taxon>
        <taxon>Actinomycetales</taxon>
        <taxon>Actinomycetaceae</taxon>
        <taxon>Schaalia</taxon>
    </lineage>
</organism>
<dbReference type="RefSeq" id="WP_060566499.1">
    <property type="nucleotide sequence ID" value="NZ_CP040006.1"/>
</dbReference>
<proteinExistence type="predicted"/>
<accession>A0A0V8RRY0</accession>